<comment type="caution">
    <text evidence="9">The sequence shown here is derived from an EMBL/GenBank/DDBJ whole genome shotgun (WGS) entry which is preliminary data.</text>
</comment>
<feature type="region of interest" description="Disordered" evidence="7">
    <location>
        <begin position="1"/>
        <end position="37"/>
    </location>
</feature>
<comment type="subcellular location">
    <subcellularLocation>
        <location evidence="1">Nucleus</location>
    </subcellularLocation>
</comment>
<evidence type="ECO:0000256" key="7">
    <source>
        <dbReference type="SAM" id="MobiDB-lite"/>
    </source>
</evidence>
<accession>A0AAV7F8N8</accession>
<dbReference type="GO" id="GO:0003713">
    <property type="term" value="F:transcription coactivator activity"/>
    <property type="evidence" value="ECO:0007669"/>
    <property type="project" value="InterPro"/>
</dbReference>
<evidence type="ECO:0000256" key="4">
    <source>
        <dbReference type="ARBA" id="ARBA00023125"/>
    </source>
</evidence>
<evidence type="ECO:0000259" key="8">
    <source>
        <dbReference type="Pfam" id="PF02229"/>
    </source>
</evidence>
<organism evidence="9 10">
    <name type="scientific">Aristolochia fimbriata</name>
    <name type="common">White veined hardy Dutchman's pipe vine</name>
    <dbReference type="NCBI Taxonomy" id="158543"/>
    <lineage>
        <taxon>Eukaryota</taxon>
        <taxon>Viridiplantae</taxon>
        <taxon>Streptophyta</taxon>
        <taxon>Embryophyta</taxon>
        <taxon>Tracheophyta</taxon>
        <taxon>Spermatophyta</taxon>
        <taxon>Magnoliopsida</taxon>
        <taxon>Magnoliidae</taxon>
        <taxon>Piperales</taxon>
        <taxon>Aristolochiaceae</taxon>
        <taxon>Aristolochia</taxon>
    </lineage>
</organism>
<dbReference type="Proteomes" id="UP000825729">
    <property type="component" value="Unassembled WGS sequence"/>
</dbReference>
<evidence type="ECO:0000256" key="2">
    <source>
        <dbReference type="ARBA" id="ARBA00009001"/>
    </source>
</evidence>
<evidence type="ECO:0000256" key="3">
    <source>
        <dbReference type="ARBA" id="ARBA00023015"/>
    </source>
</evidence>
<keyword evidence="4" id="KW-0238">DNA-binding</keyword>
<dbReference type="PANTHER" id="PTHR13215">
    <property type="entry name" value="RNA POLYMERASE II TRANSCRIPTIONAL COACTIVATOR"/>
    <property type="match status" value="1"/>
</dbReference>
<dbReference type="GO" id="GO:0005634">
    <property type="term" value="C:nucleus"/>
    <property type="evidence" value="ECO:0007669"/>
    <property type="project" value="UniProtKB-SubCell"/>
</dbReference>
<dbReference type="FunFam" id="2.30.31.10:FF:000005">
    <property type="entry name" value="Putative transcriptional co-activator"/>
    <property type="match status" value="1"/>
</dbReference>
<protein>
    <recommendedName>
        <fullName evidence="8">Transcriptional coactivator p15 (PC4) C-terminal domain-containing protein</fullName>
    </recommendedName>
</protein>
<dbReference type="InterPro" id="IPR009044">
    <property type="entry name" value="ssDNA-bd_transcriptional_reg"/>
</dbReference>
<evidence type="ECO:0000313" key="9">
    <source>
        <dbReference type="EMBL" id="KAG9457146.1"/>
    </source>
</evidence>
<dbReference type="SUPFAM" id="SSF54447">
    <property type="entry name" value="ssDNA-binding transcriptional regulator domain"/>
    <property type="match status" value="1"/>
</dbReference>
<proteinExistence type="inferred from homology"/>
<keyword evidence="3" id="KW-0805">Transcription regulation</keyword>
<keyword evidence="5" id="KW-0804">Transcription</keyword>
<dbReference type="Pfam" id="PF02229">
    <property type="entry name" value="PC4"/>
    <property type="match status" value="1"/>
</dbReference>
<dbReference type="GO" id="GO:0003677">
    <property type="term" value="F:DNA binding"/>
    <property type="evidence" value="ECO:0007669"/>
    <property type="project" value="UniProtKB-KW"/>
</dbReference>
<evidence type="ECO:0000313" key="10">
    <source>
        <dbReference type="Proteomes" id="UP000825729"/>
    </source>
</evidence>
<dbReference type="InterPro" id="IPR003173">
    <property type="entry name" value="PC4_C"/>
</dbReference>
<evidence type="ECO:0000256" key="5">
    <source>
        <dbReference type="ARBA" id="ARBA00023163"/>
    </source>
</evidence>
<sequence>MRRWGKRKDDEENATGDGDSDDGTHPRKAARKGSEDTDTIVVCEISKNRKVSVRSWQGKVMVDIREFYVKAGKEMPGKKGISLSLDQWNILRDHVTEIDKAVAENE</sequence>
<keyword evidence="10" id="KW-1185">Reference proteome</keyword>
<dbReference type="InterPro" id="IPR045125">
    <property type="entry name" value="Sub1/Tcp4-like"/>
</dbReference>
<reference evidence="9 10" key="1">
    <citation type="submission" date="2021-07" db="EMBL/GenBank/DDBJ databases">
        <title>The Aristolochia fimbriata genome: insights into angiosperm evolution, floral development and chemical biosynthesis.</title>
        <authorList>
            <person name="Jiao Y."/>
        </authorList>
    </citation>
    <scope>NUCLEOTIDE SEQUENCE [LARGE SCALE GENOMIC DNA]</scope>
    <source>
        <strain evidence="9">IBCAS-2021</strain>
        <tissue evidence="9">Leaf</tissue>
    </source>
</reference>
<dbReference type="EMBL" id="JAINDJ010000002">
    <property type="protein sequence ID" value="KAG9457146.1"/>
    <property type="molecule type" value="Genomic_DNA"/>
</dbReference>
<dbReference type="GO" id="GO:0060261">
    <property type="term" value="P:positive regulation of transcription initiation by RNA polymerase II"/>
    <property type="evidence" value="ECO:0007669"/>
    <property type="project" value="InterPro"/>
</dbReference>
<dbReference type="AlphaFoldDB" id="A0AAV7F8N8"/>
<comment type="similarity">
    <text evidence="2">Belongs to the transcriptional coactivator PC4 family.</text>
</comment>
<feature type="domain" description="Transcriptional coactivator p15 (PC4) C-terminal" evidence="8">
    <location>
        <begin position="43"/>
        <end position="94"/>
    </location>
</feature>
<gene>
    <name evidence="9" type="ORF">H6P81_001654</name>
</gene>
<dbReference type="Gene3D" id="2.30.31.10">
    <property type="entry name" value="Transcriptional Coactivator Pc4, Chain A"/>
    <property type="match status" value="1"/>
</dbReference>
<feature type="compositionally biased region" description="Acidic residues" evidence="7">
    <location>
        <begin position="11"/>
        <end position="21"/>
    </location>
</feature>
<keyword evidence="6" id="KW-0539">Nucleus</keyword>
<evidence type="ECO:0000256" key="1">
    <source>
        <dbReference type="ARBA" id="ARBA00004123"/>
    </source>
</evidence>
<name>A0AAV7F8N8_ARIFI</name>
<evidence type="ECO:0000256" key="6">
    <source>
        <dbReference type="ARBA" id="ARBA00023242"/>
    </source>
</evidence>